<comment type="caution">
    <text evidence="5">The sequence shown here is derived from an EMBL/GenBank/DDBJ whole genome shotgun (WGS) entry which is preliminary data.</text>
</comment>
<protein>
    <submittedName>
        <fullName evidence="5">Helix-turn-helix domain-containing protein</fullName>
    </submittedName>
</protein>
<feature type="domain" description="HTH araC/xylS-type" evidence="4">
    <location>
        <begin position="180"/>
        <end position="285"/>
    </location>
</feature>
<evidence type="ECO:0000256" key="1">
    <source>
        <dbReference type="ARBA" id="ARBA00023015"/>
    </source>
</evidence>
<dbReference type="InterPro" id="IPR050204">
    <property type="entry name" value="AraC_XylS_family_regulators"/>
</dbReference>
<dbReference type="Gene3D" id="1.10.10.60">
    <property type="entry name" value="Homeodomain-like"/>
    <property type="match status" value="1"/>
</dbReference>
<dbReference type="Pfam" id="PF20240">
    <property type="entry name" value="DUF6597"/>
    <property type="match status" value="1"/>
</dbReference>
<keyword evidence="1" id="KW-0805">Transcription regulation</keyword>
<name>A0AAE3KEU0_9PSEU</name>
<keyword evidence="2" id="KW-0238">DNA-binding</keyword>
<organism evidence="5 6">
    <name type="scientific">Goodfellowiella coeruleoviolacea</name>
    <dbReference type="NCBI Taxonomy" id="334858"/>
    <lineage>
        <taxon>Bacteria</taxon>
        <taxon>Bacillati</taxon>
        <taxon>Actinomycetota</taxon>
        <taxon>Actinomycetes</taxon>
        <taxon>Pseudonocardiales</taxon>
        <taxon>Pseudonocardiaceae</taxon>
        <taxon>Goodfellowiella</taxon>
    </lineage>
</organism>
<dbReference type="PANTHER" id="PTHR46796">
    <property type="entry name" value="HTH-TYPE TRANSCRIPTIONAL ACTIVATOR RHAS-RELATED"/>
    <property type="match status" value="1"/>
</dbReference>
<dbReference type="SMART" id="SM00342">
    <property type="entry name" value="HTH_ARAC"/>
    <property type="match status" value="1"/>
</dbReference>
<gene>
    <name evidence="5" type="ORF">LX83_001020</name>
</gene>
<accession>A0AAE3KEU0</accession>
<evidence type="ECO:0000256" key="3">
    <source>
        <dbReference type="ARBA" id="ARBA00023163"/>
    </source>
</evidence>
<keyword evidence="6" id="KW-1185">Reference proteome</keyword>
<evidence type="ECO:0000256" key="2">
    <source>
        <dbReference type="ARBA" id="ARBA00023125"/>
    </source>
</evidence>
<dbReference type="Pfam" id="PF12833">
    <property type="entry name" value="HTH_18"/>
    <property type="match status" value="1"/>
</dbReference>
<dbReference type="PANTHER" id="PTHR46796:SF15">
    <property type="entry name" value="BLL1074 PROTEIN"/>
    <property type="match status" value="1"/>
</dbReference>
<proteinExistence type="predicted"/>
<evidence type="ECO:0000259" key="4">
    <source>
        <dbReference type="PROSITE" id="PS01124"/>
    </source>
</evidence>
<dbReference type="InterPro" id="IPR009057">
    <property type="entry name" value="Homeodomain-like_sf"/>
</dbReference>
<dbReference type="AlphaFoldDB" id="A0AAE3KEU0"/>
<dbReference type="GO" id="GO:0003700">
    <property type="term" value="F:DNA-binding transcription factor activity"/>
    <property type="evidence" value="ECO:0007669"/>
    <property type="project" value="InterPro"/>
</dbReference>
<reference evidence="5" key="1">
    <citation type="submission" date="2022-06" db="EMBL/GenBank/DDBJ databases">
        <title>Genomic Encyclopedia of Archaeal and Bacterial Type Strains, Phase II (KMG-II): from individual species to whole genera.</title>
        <authorList>
            <person name="Goeker M."/>
        </authorList>
    </citation>
    <scope>NUCLEOTIDE SEQUENCE</scope>
    <source>
        <strain evidence="5">DSM 43935</strain>
    </source>
</reference>
<dbReference type="InterPro" id="IPR046532">
    <property type="entry name" value="DUF6597"/>
</dbReference>
<evidence type="ECO:0000313" key="6">
    <source>
        <dbReference type="Proteomes" id="UP001206128"/>
    </source>
</evidence>
<dbReference type="EMBL" id="JAMTCK010000002">
    <property type="protein sequence ID" value="MCP2164180.1"/>
    <property type="molecule type" value="Genomic_DNA"/>
</dbReference>
<dbReference type="GO" id="GO:0043565">
    <property type="term" value="F:sequence-specific DNA binding"/>
    <property type="evidence" value="ECO:0007669"/>
    <property type="project" value="InterPro"/>
</dbReference>
<dbReference type="Proteomes" id="UP001206128">
    <property type="component" value="Unassembled WGS sequence"/>
</dbReference>
<keyword evidence="3" id="KW-0804">Transcription</keyword>
<evidence type="ECO:0000313" key="5">
    <source>
        <dbReference type="EMBL" id="MCP2164180.1"/>
    </source>
</evidence>
<dbReference type="SUPFAM" id="SSF46689">
    <property type="entry name" value="Homeodomain-like"/>
    <property type="match status" value="1"/>
</dbReference>
<dbReference type="InterPro" id="IPR018060">
    <property type="entry name" value="HTH_AraC"/>
</dbReference>
<dbReference type="RefSeq" id="WP_253767575.1">
    <property type="nucleotide sequence ID" value="NZ_JAMTCK010000002.1"/>
</dbReference>
<dbReference type="PROSITE" id="PS01124">
    <property type="entry name" value="HTH_ARAC_FAMILY_2"/>
    <property type="match status" value="1"/>
</dbReference>
<sequence length="303" mass="31846">MPTTEHAARVGRAPAVPDVPTAEFVHAAPAAPLRRFVVSYSGYREAGGPPGRHRGLPSPFLILILTLGEPLVITAHPNPGVLPSQHDTLVGGLHTVPALITHQGRQSGVQLALTPLGARALLGLPAGELAGATLDAATVLGPVAHRLRERLLAARDWSERFAALDATLLAHLRGDAAVPGAVAHAWQRLLRSGGSVAVAQLADEIGWSTRHLSQRFRAEFGLGPKQVARVVRFDRARRTLARTVSAGSGPTLAAIAADCGYCDQAHLAREFHALAGCSPTRWLAEEFRNVQAIAAVAEAGLVP</sequence>